<organism evidence="2">
    <name type="scientific">Arion vulgaris</name>
    <dbReference type="NCBI Taxonomy" id="1028688"/>
    <lineage>
        <taxon>Eukaryota</taxon>
        <taxon>Metazoa</taxon>
        <taxon>Spiralia</taxon>
        <taxon>Lophotrochozoa</taxon>
        <taxon>Mollusca</taxon>
        <taxon>Gastropoda</taxon>
        <taxon>Heterobranchia</taxon>
        <taxon>Euthyneura</taxon>
        <taxon>Panpulmonata</taxon>
        <taxon>Eupulmonata</taxon>
        <taxon>Stylommatophora</taxon>
        <taxon>Helicina</taxon>
        <taxon>Arionoidea</taxon>
        <taxon>Arionidae</taxon>
        <taxon>Arion</taxon>
    </lineage>
</organism>
<accession>A0A0B6Z1Q8</accession>
<evidence type="ECO:0000256" key="1">
    <source>
        <dbReference type="SAM" id="MobiDB-lite"/>
    </source>
</evidence>
<feature type="region of interest" description="Disordered" evidence="1">
    <location>
        <begin position="110"/>
        <end position="138"/>
    </location>
</feature>
<protein>
    <submittedName>
        <fullName evidence="2">Uncharacterized protein</fullName>
    </submittedName>
</protein>
<feature type="non-terminal residue" evidence="2">
    <location>
        <position position="1"/>
    </location>
</feature>
<name>A0A0B6Z1Q8_9EUPU</name>
<dbReference type="AlphaFoldDB" id="A0A0B6Z1Q8"/>
<feature type="non-terminal residue" evidence="2">
    <location>
        <position position="138"/>
    </location>
</feature>
<reference evidence="2" key="1">
    <citation type="submission" date="2014-12" db="EMBL/GenBank/DDBJ databases">
        <title>Insight into the proteome of Arion vulgaris.</title>
        <authorList>
            <person name="Aradska J."/>
            <person name="Bulat T."/>
            <person name="Smidak R."/>
            <person name="Sarate P."/>
            <person name="Gangsoo J."/>
            <person name="Sialana F."/>
            <person name="Bilban M."/>
            <person name="Lubec G."/>
        </authorList>
    </citation>
    <scope>NUCLEOTIDE SEQUENCE</scope>
    <source>
        <tissue evidence="2">Skin</tissue>
    </source>
</reference>
<proteinExistence type="predicted"/>
<gene>
    <name evidence="2" type="primary">ORF45341</name>
</gene>
<dbReference type="EMBL" id="HACG01015634">
    <property type="protein sequence ID" value="CEK62499.1"/>
    <property type="molecule type" value="Transcribed_RNA"/>
</dbReference>
<evidence type="ECO:0000313" key="2">
    <source>
        <dbReference type="EMBL" id="CEK62499.1"/>
    </source>
</evidence>
<sequence>ANINNASHTTYCSFNRSLKDAETTNSNEHCCHVTYSDNSDDIFLRSSKTSHLFNSQDHEVCAAELSCCARHVSPVFDGQDLSSQSDTCSSDPPSVKDNIFVPQICENSNISKTDKKGESNIHQISMDEVQDPLTRSST</sequence>